<dbReference type="AlphaFoldDB" id="A0AAV8YF66"/>
<organism evidence="2 3">
    <name type="scientific">Aromia moschata</name>
    <dbReference type="NCBI Taxonomy" id="1265417"/>
    <lineage>
        <taxon>Eukaryota</taxon>
        <taxon>Metazoa</taxon>
        <taxon>Ecdysozoa</taxon>
        <taxon>Arthropoda</taxon>
        <taxon>Hexapoda</taxon>
        <taxon>Insecta</taxon>
        <taxon>Pterygota</taxon>
        <taxon>Neoptera</taxon>
        <taxon>Endopterygota</taxon>
        <taxon>Coleoptera</taxon>
        <taxon>Polyphaga</taxon>
        <taxon>Cucujiformia</taxon>
        <taxon>Chrysomeloidea</taxon>
        <taxon>Cerambycidae</taxon>
        <taxon>Cerambycinae</taxon>
        <taxon>Callichromatini</taxon>
        <taxon>Aromia</taxon>
    </lineage>
</organism>
<dbReference type="GO" id="GO:0003677">
    <property type="term" value="F:DNA binding"/>
    <property type="evidence" value="ECO:0007669"/>
    <property type="project" value="TreeGrafter"/>
</dbReference>
<protein>
    <recommendedName>
        <fullName evidence="1">DDE-1 domain-containing protein</fullName>
    </recommendedName>
</protein>
<sequence>MFNDRDKIKNVTTNCNRPNDKFLDHNLQDLTIFFPFISMFQRINMKPREKKTNRGSIPQEVAANRVLNDNISVRAAARQCGICHVSLYRFLKSLKNNIQPHVGYWAHNKVFSVEQKEELGRTAESTSLARAMNFNKENVRQFFDNLANVLDRHHFEPQNIYNVDETGCTTVQRSTKVLAKKGVKQVGSITSQERGTLVTVCLAVSAMGNSIPPMFIFPLARYHDHFIRDGPPGCHGTANKSDWMKEEDFLEFIKHFSNHARPSENNKVLLILDNHFSHLSLPLINFCRDNFITLLSFPPTLPTGFNLLIAPDIFTEDDFAPNTVTDRPLEENDLSDSNNHSPKELSVFSIKL</sequence>
<dbReference type="Pfam" id="PF03184">
    <property type="entry name" value="DDE_1"/>
    <property type="match status" value="1"/>
</dbReference>
<accession>A0AAV8YF66</accession>
<dbReference type="InterPro" id="IPR050863">
    <property type="entry name" value="CenT-Element_Derived"/>
</dbReference>
<evidence type="ECO:0000313" key="2">
    <source>
        <dbReference type="EMBL" id="KAJ8949412.1"/>
    </source>
</evidence>
<comment type="caution">
    <text evidence="2">The sequence shown here is derived from an EMBL/GenBank/DDBJ whole genome shotgun (WGS) entry which is preliminary data.</text>
</comment>
<dbReference type="Proteomes" id="UP001162162">
    <property type="component" value="Unassembled WGS sequence"/>
</dbReference>
<dbReference type="Gene3D" id="3.30.420.10">
    <property type="entry name" value="Ribonuclease H-like superfamily/Ribonuclease H"/>
    <property type="match status" value="1"/>
</dbReference>
<evidence type="ECO:0000259" key="1">
    <source>
        <dbReference type="Pfam" id="PF03184"/>
    </source>
</evidence>
<dbReference type="PANTHER" id="PTHR19303">
    <property type="entry name" value="TRANSPOSON"/>
    <property type="match status" value="1"/>
</dbReference>
<name>A0AAV8YF66_9CUCU</name>
<dbReference type="GO" id="GO:0005634">
    <property type="term" value="C:nucleus"/>
    <property type="evidence" value="ECO:0007669"/>
    <property type="project" value="TreeGrafter"/>
</dbReference>
<dbReference type="InterPro" id="IPR036397">
    <property type="entry name" value="RNaseH_sf"/>
</dbReference>
<dbReference type="PANTHER" id="PTHR19303:SF71">
    <property type="entry name" value="ZINC FINGER PHD-TYPE DOMAIN-CONTAINING PROTEIN"/>
    <property type="match status" value="1"/>
</dbReference>
<reference evidence="2" key="1">
    <citation type="journal article" date="2023" name="Insect Mol. Biol.">
        <title>Genome sequencing provides insights into the evolution of gene families encoding plant cell wall-degrading enzymes in longhorned beetles.</title>
        <authorList>
            <person name="Shin N.R."/>
            <person name="Okamura Y."/>
            <person name="Kirsch R."/>
            <person name="Pauchet Y."/>
        </authorList>
    </citation>
    <scope>NUCLEOTIDE SEQUENCE</scope>
    <source>
        <strain evidence="2">AMC_N1</strain>
    </source>
</reference>
<gene>
    <name evidence="2" type="ORF">NQ318_007511</name>
</gene>
<proteinExistence type="predicted"/>
<dbReference type="EMBL" id="JAPWTK010000118">
    <property type="protein sequence ID" value="KAJ8949412.1"/>
    <property type="molecule type" value="Genomic_DNA"/>
</dbReference>
<evidence type="ECO:0000313" key="3">
    <source>
        <dbReference type="Proteomes" id="UP001162162"/>
    </source>
</evidence>
<dbReference type="InterPro" id="IPR004875">
    <property type="entry name" value="DDE_SF_endonuclease_dom"/>
</dbReference>
<keyword evidence="3" id="KW-1185">Reference proteome</keyword>
<feature type="domain" description="DDE-1" evidence="1">
    <location>
        <begin position="198"/>
        <end position="301"/>
    </location>
</feature>